<evidence type="ECO:0000313" key="3">
    <source>
        <dbReference type="Proteomes" id="UP001181693"/>
    </source>
</evidence>
<reference evidence="2" key="1">
    <citation type="thesis" date="2020" institute="ProQuest LLC" country="789 East Eisenhower Parkway, Ann Arbor, MI, USA">
        <title>Comparative Genomics and Chromosome Evolution.</title>
        <authorList>
            <person name="Mudd A.B."/>
        </authorList>
    </citation>
    <scope>NUCLEOTIDE SEQUENCE</scope>
    <source>
        <strain evidence="2">1538</strain>
        <tissue evidence="2">Blood</tissue>
    </source>
</reference>
<feature type="transmembrane region" description="Helical" evidence="1">
    <location>
        <begin position="81"/>
        <end position="104"/>
    </location>
</feature>
<accession>A0AAV3AG69</accession>
<name>A0AAV3AG69_PYXAD</name>
<dbReference type="EMBL" id="DYDO01000004">
    <property type="protein sequence ID" value="DBA25599.1"/>
    <property type="molecule type" value="Genomic_DNA"/>
</dbReference>
<evidence type="ECO:0000313" key="2">
    <source>
        <dbReference type="EMBL" id="DBA25599.1"/>
    </source>
</evidence>
<dbReference type="AlphaFoldDB" id="A0AAV3AG69"/>
<proteinExistence type="predicted"/>
<keyword evidence="1" id="KW-0472">Membrane</keyword>
<comment type="caution">
    <text evidence="2">The sequence shown here is derived from an EMBL/GenBank/DDBJ whole genome shotgun (WGS) entry which is preliminary data.</text>
</comment>
<sequence length="121" mass="13885">MEEDNSLSHIVPYRSIFHCVPLCLLKDRSHIWTSFLFLLQNIRIPHVQLHIFFQLDVMAQVDRSSMHSVLQVALGNPQFSLVFPLLFSSCLLSPITPLGCVWVLRSYKVSCEKQHLPVALV</sequence>
<keyword evidence="1" id="KW-0812">Transmembrane</keyword>
<gene>
    <name evidence="2" type="ORF">GDO54_009974</name>
</gene>
<dbReference type="Proteomes" id="UP001181693">
    <property type="component" value="Unassembled WGS sequence"/>
</dbReference>
<keyword evidence="1" id="KW-1133">Transmembrane helix</keyword>
<organism evidence="2 3">
    <name type="scientific">Pyxicephalus adspersus</name>
    <name type="common">African bullfrog</name>
    <dbReference type="NCBI Taxonomy" id="30357"/>
    <lineage>
        <taxon>Eukaryota</taxon>
        <taxon>Metazoa</taxon>
        <taxon>Chordata</taxon>
        <taxon>Craniata</taxon>
        <taxon>Vertebrata</taxon>
        <taxon>Euteleostomi</taxon>
        <taxon>Amphibia</taxon>
        <taxon>Batrachia</taxon>
        <taxon>Anura</taxon>
        <taxon>Neobatrachia</taxon>
        <taxon>Ranoidea</taxon>
        <taxon>Pyxicephalidae</taxon>
        <taxon>Pyxicephalinae</taxon>
        <taxon>Pyxicephalus</taxon>
    </lineage>
</organism>
<protein>
    <submittedName>
        <fullName evidence="2">Uncharacterized protein</fullName>
    </submittedName>
</protein>
<keyword evidence="3" id="KW-1185">Reference proteome</keyword>
<evidence type="ECO:0000256" key="1">
    <source>
        <dbReference type="SAM" id="Phobius"/>
    </source>
</evidence>